<comment type="caution">
    <text evidence="2">The sequence shown here is derived from an EMBL/GenBank/DDBJ whole genome shotgun (WGS) entry which is preliminary data.</text>
</comment>
<keyword evidence="3" id="KW-1185">Reference proteome</keyword>
<dbReference type="EMBL" id="RXIC02000020">
    <property type="protein sequence ID" value="KAB1222715.1"/>
    <property type="molecule type" value="Genomic_DNA"/>
</dbReference>
<evidence type="ECO:0000313" key="3">
    <source>
        <dbReference type="Proteomes" id="UP000516437"/>
    </source>
</evidence>
<evidence type="ECO:0000259" key="1">
    <source>
        <dbReference type="Pfam" id="PF13966"/>
    </source>
</evidence>
<dbReference type="OrthoDB" id="1706207at2759"/>
<protein>
    <recommendedName>
        <fullName evidence="1">Reverse transcriptase zinc-binding domain-containing protein</fullName>
    </recommendedName>
</protein>
<evidence type="ECO:0000313" key="2">
    <source>
        <dbReference type="EMBL" id="KAB1222715.1"/>
    </source>
</evidence>
<dbReference type="Proteomes" id="UP000516437">
    <property type="component" value="Chromosome 2"/>
</dbReference>
<feature type="domain" description="Reverse transcriptase zinc-binding" evidence="1">
    <location>
        <begin position="3"/>
        <end position="61"/>
    </location>
</feature>
<dbReference type="AlphaFoldDB" id="A0A6A1WBT6"/>
<sequence length="216" mass="24807">MHERLKFLLWKVAWNILPTRHRIAMNLQSSFQGDSDCLFFGASSETLHHLLFSCSYVRLLWRLSPWALNVERFRHSLVHDWIHCILEPSSLLGLSTCDCHSFQLFVVLLLDSVWMARNKLLHDRVQISPRMLLQQILHTHKEHRAAWQVAPKLLQKVKAPSFLPGNSLRMTFDVAIRASSSVSAVILFHSNGAFCVPALKNLSLLIHLSAKQKLLC</sequence>
<reference evidence="2 3" key="1">
    <citation type="journal article" date="2019" name="Plant Biotechnol. J.">
        <title>The red bayberry genome and genetic basis of sex determination.</title>
        <authorList>
            <person name="Jia H.M."/>
            <person name="Jia H.J."/>
            <person name="Cai Q.L."/>
            <person name="Wang Y."/>
            <person name="Zhao H.B."/>
            <person name="Yang W.F."/>
            <person name="Wang G.Y."/>
            <person name="Li Y.H."/>
            <person name="Zhan D.L."/>
            <person name="Shen Y.T."/>
            <person name="Niu Q.F."/>
            <person name="Chang L."/>
            <person name="Qiu J."/>
            <person name="Zhao L."/>
            <person name="Xie H.B."/>
            <person name="Fu W.Y."/>
            <person name="Jin J."/>
            <person name="Li X.W."/>
            <person name="Jiao Y."/>
            <person name="Zhou C.C."/>
            <person name="Tu T."/>
            <person name="Chai C.Y."/>
            <person name="Gao J.L."/>
            <person name="Fan L.J."/>
            <person name="van de Weg E."/>
            <person name="Wang J.Y."/>
            <person name="Gao Z.S."/>
        </authorList>
    </citation>
    <scope>NUCLEOTIDE SEQUENCE [LARGE SCALE GENOMIC DNA]</scope>
    <source>
        <tissue evidence="2">Leaves</tissue>
    </source>
</reference>
<organism evidence="2 3">
    <name type="scientific">Morella rubra</name>
    <name type="common">Chinese bayberry</name>
    <dbReference type="NCBI Taxonomy" id="262757"/>
    <lineage>
        <taxon>Eukaryota</taxon>
        <taxon>Viridiplantae</taxon>
        <taxon>Streptophyta</taxon>
        <taxon>Embryophyta</taxon>
        <taxon>Tracheophyta</taxon>
        <taxon>Spermatophyta</taxon>
        <taxon>Magnoliopsida</taxon>
        <taxon>eudicotyledons</taxon>
        <taxon>Gunneridae</taxon>
        <taxon>Pentapetalae</taxon>
        <taxon>rosids</taxon>
        <taxon>fabids</taxon>
        <taxon>Fagales</taxon>
        <taxon>Myricaceae</taxon>
        <taxon>Morella</taxon>
    </lineage>
</organism>
<name>A0A6A1WBT6_9ROSI</name>
<proteinExistence type="predicted"/>
<dbReference type="Pfam" id="PF13966">
    <property type="entry name" value="zf-RVT"/>
    <property type="match status" value="1"/>
</dbReference>
<accession>A0A6A1WBT6</accession>
<gene>
    <name evidence="2" type="ORF">CJ030_MR2G022154</name>
</gene>
<dbReference type="InterPro" id="IPR026960">
    <property type="entry name" value="RVT-Znf"/>
</dbReference>